<reference evidence="1 2" key="1">
    <citation type="submission" date="2021-06" db="EMBL/GenBank/DDBJ databases">
        <title>Caerostris extrusa draft genome.</title>
        <authorList>
            <person name="Kono N."/>
            <person name="Arakawa K."/>
        </authorList>
    </citation>
    <scope>NUCLEOTIDE SEQUENCE [LARGE SCALE GENOMIC DNA]</scope>
</reference>
<evidence type="ECO:0000313" key="1">
    <source>
        <dbReference type="EMBL" id="GIY65540.1"/>
    </source>
</evidence>
<accession>A0AAV4V6G4</accession>
<proteinExistence type="predicted"/>
<comment type="caution">
    <text evidence="1">The sequence shown here is derived from an EMBL/GenBank/DDBJ whole genome shotgun (WGS) entry which is preliminary data.</text>
</comment>
<dbReference type="EMBL" id="BPLR01014003">
    <property type="protein sequence ID" value="GIY65540.1"/>
    <property type="molecule type" value="Genomic_DNA"/>
</dbReference>
<gene>
    <name evidence="1" type="ORF">CEXT_166451</name>
</gene>
<organism evidence="1 2">
    <name type="scientific">Caerostris extrusa</name>
    <name type="common">Bark spider</name>
    <name type="synonym">Caerostris bankana</name>
    <dbReference type="NCBI Taxonomy" id="172846"/>
    <lineage>
        <taxon>Eukaryota</taxon>
        <taxon>Metazoa</taxon>
        <taxon>Ecdysozoa</taxon>
        <taxon>Arthropoda</taxon>
        <taxon>Chelicerata</taxon>
        <taxon>Arachnida</taxon>
        <taxon>Araneae</taxon>
        <taxon>Araneomorphae</taxon>
        <taxon>Entelegynae</taxon>
        <taxon>Araneoidea</taxon>
        <taxon>Araneidae</taxon>
        <taxon>Caerostris</taxon>
    </lineage>
</organism>
<sequence length="191" mass="21894">MERARVKAIVSIPPHKLAKQHSWALKVWVVLNPISITHRKKTLRYISKRDGRYVILTQRSPVSYDVANLDRPDKSIGNTSRFSTKTVYRRKGTPIASLRIRGWPKKVMLFPVQVVTWKQRGGCETWFPRPKGRSAEPLMMAENTTGRNNWGLEEYDRTGPSVCFRLTRIFFAPQMKIDVQKNGLVSGSVLG</sequence>
<name>A0AAV4V6G4_CAEEX</name>
<keyword evidence="2" id="KW-1185">Reference proteome</keyword>
<evidence type="ECO:0000313" key="2">
    <source>
        <dbReference type="Proteomes" id="UP001054945"/>
    </source>
</evidence>
<dbReference type="Proteomes" id="UP001054945">
    <property type="component" value="Unassembled WGS sequence"/>
</dbReference>
<dbReference type="AlphaFoldDB" id="A0AAV4V6G4"/>
<protein>
    <submittedName>
        <fullName evidence="1">Uncharacterized protein</fullName>
    </submittedName>
</protein>